<dbReference type="InterPro" id="IPR012944">
    <property type="entry name" value="SusD_RagB_dom"/>
</dbReference>
<proteinExistence type="inferred from homology"/>
<dbReference type="CDD" id="cd08977">
    <property type="entry name" value="SusD"/>
    <property type="match status" value="1"/>
</dbReference>
<dbReference type="OrthoDB" id="691907at2"/>
<comment type="subcellular location">
    <subcellularLocation>
        <location evidence="1">Cell outer membrane</location>
    </subcellularLocation>
</comment>
<feature type="domain" description="RagB/SusD" evidence="6">
    <location>
        <begin position="337"/>
        <end position="429"/>
    </location>
</feature>
<dbReference type="Gene3D" id="1.25.40.390">
    <property type="match status" value="1"/>
</dbReference>
<dbReference type="RefSeq" id="WP_141615064.1">
    <property type="nucleotide sequence ID" value="NZ_CP041253.1"/>
</dbReference>
<reference evidence="8 9" key="1">
    <citation type="submission" date="2019-06" db="EMBL/GenBank/DDBJ databases">
        <title>Echinicola alkalisoli sp. nov. isolated from saline soil.</title>
        <authorList>
            <person name="Sun J.-Q."/>
            <person name="Xu L."/>
        </authorList>
    </citation>
    <scope>NUCLEOTIDE SEQUENCE [LARGE SCALE GENOMIC DNA]</scope>
    <source>
        <strain evidence="8 9">LN3S3</strain>
    </source>
</reference>
<evidence type="ECO:0000313" key="9">
    <source>
        <dbReference type="Proteomes" id="UP000316614"/>
    </source>
</evidence>
<evidence type="ECO:0000256" key="4">
    <source>
        <dbReference type="ARBA" id="ARBA00023136"/>
    </source>
</evidence>
<feature type="domain" description="SusD-like N-terminal" evidence="7">
    <location>
        <begin position="21"/>
        <end position="221"/>
    </location>
</feature>
<gene>
    <name evidence="8" type="ORF">FKX85_12595</name>
</gene>
<dbReference type="InterPro" id="IPR033985">
    <property type="entry name" value="SusD-like_N"/>
</dbReference>
<evidence type="ECO:0000259" key="7">
    <source>
        <dbReference type="Pfam" id="PF14322"/>
    </source>
</evidence>
<keyword evidence="4" id="KW-0472">Membrane</keyword>
<name>A0A514CJ25_9BACT</name>
<keyword evidence="9" id="KW-1185">Reference proteome</keyword>
<dbReference type="InterPro" id="IPR011990">
    <property type="entry name" value="TPR-like_helical_dom_sf"/>
</dbReference>
<dbReference type="Pfam" id="PF14322">
    <property type="entry name" value="SusD-like_3"/>
    <property type="match status" value="1"/>
</dbReference>
<dbReference type="Pfam" id="PF07980">
    <property type="entry name" value="SusD_RagB"/>
    <property type="match status" value="1"/>
</dbReference>
<evidence type="ECO:0000256" key="1">
    <source>
        <dbReference type="ARBA" id="ARBA00004442"/>
    </source>
</evidence>
<evidence type="ECO:0000256" key="5">
    <source>
        <dbReference type="ARBA" id="ARBA00023237"/>
    </source>
</evidence>
<protein>
    <submittedName>
        <fullName evidence="8">RagB/SusD family nutrient uptake outer membrane protein</fullName>
    </submittedName>
</protein>
<keyword evidence="3" id="KW-0732">Signal</keyword>
<organism evidence="8 9">
    <name type="scientific">Echinicola soli</name>
    <dbReference type="NCBI Taxonomy" id="2591634"/>
    <lineage>
        <taxon>Bacteria</taxon>
        <taxon>Pseudomonadati</taxon>
        <taxon>Bacteroidota</taxon>
        <taxon>Cytophagia</taxon>
        <taxon>Cytophagales</taxon>
        <taxon>Cyclobacteriaceae</taxon>
        <taxon>Echinicola</taxon>
    </lineage>
</organism>
<evidence type="ECO:0000259" key="6">
    <source>
        <dbReference type="Pfam" id="PF07980"/>
    </source>
</evidence>
<evidence type="ECO:0000256" key="3">
    <source>
        <dbReference type="ARBA" id="ARBA00022729"/>
    </source>
</evidence>
<dbReference type="SUPFAM" id="SSF48452">
    <property type="entry name" value="TPR-like"/>
    <property type="match status" value="1"/>
</dbReference>
<dbReference type="EMBL" id="CP041253">
    <property type="protein sequence ID" value="QDH79825.1"/>
    <property type="molecule type" value="Genomic_DNA"/>
</dbReference>
<sequence length="469" mass="52654">MKNIIYIVLASAVMWGCGESFLELAPESNANANNFYQTQEDFDIAVNAAYATLYTFYAPDGPVSYCAEQMSDNATMYNVPGIQADRWAFKDYTLVPSNTEVYRLWKESYNLIFNLNIVLANIETADVPADYKAQVNGEMKFLRALYYFYMVQMWGDLPLVTTPVGADEAYDILRSPEEEVYGQVVADLNEAVANLPSHTSVSVPGKASKEAAQVLLGKVYLTLGDNGAAESILMEVYNKEFSLLNNYADLWQVENKNTVESIFEVQYLGGSPNYPYSPYWSAFTPTENFSITAYGGGMNMVTDDLYEEYEEGDPRRDASIYTGYTNETGDFIAIKFPKKWSDPDAAVVNGNELASNNFIVLRYADVLLMLSEASGDPKYLNEVRQRAGVPLYGTSGYPSDLYPTLDLAIEHERRSELALEFHRWFDLKRTDRAVPVLQSKGIPVTESTLLLPIPEVVIQQNPEISQNDY</sequence>
<evidence type="ECO:0000313" key="8">
    <source>
        <dbReference type="EMBL" id="QDH79825.1"/>
    </source>
</evidence>
<dbReference type="KEGG" id="echi:FKX85_12595"/>
<evidence type="ECO:0000256" key="2">
    <source>
        <dbReference type="ARBA" id="ARBA00006275"/>
    </source>
</evidence>
<accession>A0A514CJ25</accession>
<keyword evidence="5" id="KW-0998">Cell outer membrane</keyword>
<dbReference type="AlphaFoldDB" id="A0A514CJ25"/>
<dbReference type="GO" id="GO:0009279">
    <property type="term" value="C:cell outer membrane"/>
    <property type="evidence" value="ECO:0007669"/>
    <property type="project" value="UniProtKB-SubCell"/>
</dbReference>
<comment type="similarity">
    <text evidence="2">Belongs to the SusD family.</text>
</comment>
<dbReference type="Proteomes" id="UP000316614">
    <property type="component" value="Chromosome"/>
</dbReference>